<sequence length="183" mass="20729">MIKILHQKRGLSVFLVVICLVFVGCSKPDEQEENRETIKTVIGLQLNAPNEKAIILNYMSDSSNDNAMGLDEYTDYLKETYAAYFTQSTFEQYVMMNELVTFHEAAVKFDYQLQVNNIEVAQNKVTATNYDFIVNLDYVNKDGEKTAIQLTGIAIMRDDKIAKISYIGDKKVLRSLLSGGLTE</sequence>
<reference evidence="1 2" key="1">
    <citation type="submission" date="2023-06" db="EMBL/GenBank/DDBJ databases">
        <title>Sporosarcina sp. nov., isolated from Korean traditional fermented seafood 'Jeotgal'.</title>
        <authorList>
            <person name="Yang A.I."/>
            <person name="Shin N.-R."/>
        </authorList>
    </citation>
    <scope>NUCLEOTIDE SEQUENCE [LARGE SCALE GENOMIC DNA]</scope>
    <source>
        <strain evidence="1 2">KCTC43456</strain>
    </source>
</reference>
<comment type="caution">
    <text evidence="1">The sequence shown here is derived from an EMBL/GenBank/DDBJ whole genome shotgun (WGS) entry which is preliminary data.</text>
</comment>
<dbReference type="AlphaFoldDB" id="A0AAW9A9G0"/>
<name>A0AAW9A9G0_9BACL</name>
<dbReference type="PROSITE" id="PS51257">
    <property type="entry name" value="PROKAR_LIPOPROTEIN"/>
    <property type="match status" value="1"/>
</dbReference>
<dbReference type="EMBL" id="JAUBDJ010000007">
    <property type="protein sequence ID" value="MDW0117689.1"/>
    <property type="molecule type" value="Genomic_DNA"/>
</dbReference>
<keyword evidence="2" id="KW-1185">Reference proteome</keyword>
<accession>A0AAW9A9G0</accession>
<protein>
    <recommendedName>
        <fullName evidence="3">SnoaL-like domain-containing protein</fullName>
    </recommendedName>
</protein>
<evidence type="ECO:0008006" key="3">
    <source>
        <dbReference type="Google" id="ProtNLM"/>
    </source>
</evidence>
<gene>
    <name evidence="1" type="ORF">QTL97_12135</name>
</gene>
<organism evidence="1 2">
    <name type="scientific">Sporosarcina thermotolerans</name>
    <dbReference type="NCBI Taxonomy" id="633404"/>
    <lineage>
        <taxon>Bacteria</taxon>
        <taxon>Bacillati</taxon>
        <taxon>Bacillota</taxon>
        <taxon>Bacilli</taxon>
        <taxon>Bacillales</taxon>
        <taxon>Caryophanaceae</taxon>
        <taxon>Sporosarcina</taxon>
    </lineage>
</organism>
<evidence type="ECO:0000313" key="1">
    <source>
        <dbReference type="EMBL" id="MDW0117689.1"/>
    </source>
</evidence>
<dbReference type="RefSeq" id="WP_283733931.1">
    <property type="nucleotide sequence ID" value="NZ_CP125968.1"/>
</dbReference>
<dbReference type="Proteomes" id="UP001271648">
    <property type="component" value="Unassembled WGS sequence"/>
</dbReference>
<evidence type="ECO:0000313" key="2">
    <source>
        <dbReference type="Proteomes" id="UP001271648"/>
    </source>
</evidence>
<proteinExistence type="predicted"/>